<name>A0ABD1QH02_9LAMI</name>
<proteinExistence type="predicted"/>
<comment type="caution">
    <text evidence="1">The sequence shown here is derived from an EMBL/GenBank/DDBJ whole genome shotgun (WGS) entry which is preliminary data.</text>
</comment>
<dbReference type="Gene3D" id="3.30.559.10">
    <property type="entry name" value="Chloramphenicol acetyltransferase-like domain"/>
    <property type="match status" value="1"/>
</dbReference>
<accession>A0ABD1QH02</accession>
<evidence type="ECO:0000313" key="2">
    <source>
        <dbReference type="Proteomes" id="UP001604336"/>
    </source>
</evidence>
<dbReference type="Pfam" id="PF02458">
    <property type="entry name" value="Transferase"/>
    <property type="match status" value="1"/>
</dbReference>
<dbReference type="EMBL" id="JBFOLK010000011">
    <property type="protein sequence ID" value="KAL2475027.1"/>
    <property type="molecule type" value="Genomic_DNA"/>
</dbReference>
<organism evidence="1 2">
    <name type="scientific">Abeliophyllum distichum</name>
    <dbReference type="NCBI Taxonomy" id="126358"/>
    <lineage>
        <taxon>Eukaryota</taxon>
        <taxon>Viridiplantae</taxon>
        <taxon>Streptophyta</taxon>
        <taxon>Embryophyta</taxon>
        <taxon>Tracheophyta</taxon>
        <taxon>Spermatophyta</taxon>
        <taxon>Magnoliopsida</taxon>
        <taxon>eudicotyledons</taxon>
        <taxon>Gunneridae</taxon>
        <taxon>Pentapetalae</taxon>
        <taxon>asterids</taxon>
        <taxon>lamiids</taxon>
        <taxon>Lamiales</taxon>
        <taxon>Oleaceae</taxon>
        <taxon>Forsythieae</taxon>
        <taxon>Abeliophyllum</taxon>
    </lineage>
</organism>
<reference evidence="2" key="1">
    <citation type="submission" date="2024-07" db="EMBL/GenBank/DDBJ databases">
        <title>Two chromosome-level genome assemblies of Korean endemic species Abeliophyllum distichum and Forsythia ovata (Oleaceae).</title>
        <authorList>
            <person name="Jang H."/>
        </authorList>
    </citation>
    <scope>NUCLEOTIDE SEQUENCE [LARGE SCALE GENOMIC DNA]</scope>
</reference>
<dbReference type="Proteomes" id="UP001604336">
    <property type="component" value="Unassembled WGS sequence"/>
</dbReference>
<dbReference type="AlphaFoldDB" id="A0ABD1QH02"/>
<dbReference type="PANTHER" id="PTHR35729">
    <property type="entry name" value="T1B9.12 PROTEIN"/>
    <property type="match status" value="1"/>
</dbReference>
<dbReference type="InterPro" id="IPR023213">
    <property type="entry name" value="CAT-like_dom_sf"/>
</dbReference>
<protein>
    <submittedName>
        <fullName evidence="1">Uncharacterized protein</fullName>
    </submittedName>
</protein>
<keyword evidence="2" id="KW-1185">Reference proteome</keyword>
<sequence length="226" mass="24627">MRVWGESWCFCNGGEKSERIKAAIFSGKGPFMARIASGGTDFLIHRNLLLTTHVNLPSVDAAEAAEIRLQNGLSASLFPHRSKSGFLQIDIAVRLKKATDSIDAFQIAQILKHSLSLILTRFYPFAGIIADSFSINCNDDGVPFVVAKVKDGTTLSTFLKAWAATTAGRFNEAVCPNYIAQSLFPRSYKISIKCRAGSTFQMSSTRPCSYTTGFPNRSLISFPGVA</sequence>
<evidence type="ECO:0000313" key="1">
    <source>
        <dbReference type="EMBL" id="KAL2475027.1"/>
    </source>
</evidence>
<dbReference type="PANTHER" id="PTHR35729:SF1">
    <property type="entry name" value="T1B9.12 PROTEIN"/>
    <property type="match status" value="1"/>
</dbReference>
<gene>
    <name evidence="1" type="ORF">Adt_35763</name>
</gene>